<dbReference type="Proteomes" id="UP000032233">
    <property type="component" value="Unassembled WGS sequence"/>
</dbReference>
<dbReference type="InParanoid" id="A0A0D2J7B1"/>
<evidence type="ECO:0000313" key="2">
    <source>
        <dbReference type="Proteomes" id="UP000032233"/>
    </source>
</evidence>
<comment type="caution">
    <text evidence="1">The sequence shown here is derived from an EMBL/GenBank/DDBJ whole genome shotgun (WGS) entry which is preliminary data.</text>
</comment>
<sequence length="88" mass="10056">MPYYDPEKPYVNFWFASTNGSTIDRFKQALSKKNQDLLGAQSGLCLISTHFAKGFTEKGKINPQFKTLMTRLAKKKAGLFLCIKSWIF</sequence>
<reference evidence="1 2" key="1">
    <citation type="submission" date="2013-11" db="EMBL/GenBank/DDBJ databases">
        <title>Metagenomic analysis of a methanogenic consortium involved in long chain n-alkane degradation.</title>
        <authorList>
            <person name="Davidova I.A."/>
            <person name="Callaghan A.V."/>
            <person name="Wawrik B."/>
            <person name="Pruitt S."/>
            <person name="Marks C."/>
            <person name="Duncan K.E."/>
            <person name="Suflita J.M."/>
        </authorList>
    </citation>
    <scope>NUCLEOTIDE SEQUENCE [LARGE SCALE GENOMIC DNA]</scope>
    <source>
        <strain evidence="1 2">SPR</strain>
    </source>
</reference>
<evidence type="ECO:0000313" key="1">
    <source>
        <dbReference type="EMBL" id="KIX11586.1"/>
    </source>
</evidence>
<accession>A0A0D2J7B1</accession>
<proteinExistence type="predicted"/>
<keyword evidence="2" id="KW-1185">Reference proteome</keyword>
<gene>
    <name evidence="1" type="ORF">X474_24855</name>
</gene>
<protein>
    <submittedName>
        <fullName evidence="1">Uncharacterized protein</fullName>
    </submittedName>
</protein>
<organism evidence="1 2">
    <name type="scientific">Dethiosulfatarculus sandiegensis</name>
    <dbReference type="NCBI Taxonomy" id="1429043"/>
    <lineage>
        <taxon>Bacteria</taxon>
        <taxon>Pseudomonadati</taxon>
        <taxon>Thermodesulfobacteriota</taxon>
        <taxon>Desulfarculia</taxon>
        <taxon>Desulfarculales</taxon>
        <taxon>Desulfarculaceae</taxon>
        <taxon>Dethiosulfatarculus</taxon>
    </lineage>
</organism>
<dbReference type="EMBL" id="AZAC01000056">
    <property type="protein sequence ID" value="KIX11586.1"/>
    <property type="molecule type" value="Genomic_DNA"/>
</dbReference>
<name>A0A0D2J7B1_9BACT</name>
<dbReference type="AlphaFoldDB" id="A0A0D2J7B1"/>